<protein>
    <submittedName>
        <fullName evidence="9">ACL093Cp</fullName>
    </submittedName>
</protein>
<keyword evidence="6" id="KW-0539">Nucleus</keyword>
<evidence type="ECO:0000256" key="5">
    <source>
        <dbReference type="ARBA" id="ARBA00023163"/>
    </source>
</evidence>
<feature type="region of interest" description="Disordered" evidence="7">
    <location>
        <begin position="842"/>
        <end position="1010"/>
    </location>
</feature>
<gene>
    <name evidence="9" type="ORF">AGOS_ACL093C</name>
</gene>
<dbReference type="PROSITE" id="PS50048">
    <property type="entry name" value="ZN2_CY6_FUNGAL_2"/>
    <property type="match status" value="1"/>
</dbReference>
<evidence type="ECO:0000256" key="2">
    <source>
        <dbReference type="ARBA" id="ARBA00022833"/>
    </source>
</evidence>
<dbReference type="GO" id="GO:1901717">
    <property type="term" value="P:positive regulation of gamma-aminobutyric acid catabolic process"/>
    <property type="evidence" value="ECO:0007669"/>
    <property type="project" value="EnsemblFungi"/>
</dbReference>
<feature type="region of interest" description="Disordered" evidence="7">
    <location>
        <begin position="1"/>
        <end position="28"/>
    </location>
</feature>
<accession>Q75CL2</accession>
<keyword evidence="2" id="KW-0862">Zinc</keyword>
<keyword evidence="1" id="KW-0479">Metal-binding</keyword>
<dbReference type="InterPro" id="IPR050797">
    <property type="entry name" value="Carb_Metab_Trans_Reg"/>
</dbReference>
<dbReference type="SMART" id="SM00066">
    <property type="entry name" value="GAL4"/>
    <property type="match status" value="1"/>
</dbReference>
<dbReference type="PANTHER" id="PTHR31668">
    <property type="entry name" value="GLUCOSE TRANSPORT TRANSCRIPTION REGULATOR RGT1-RELATED-RELATED"/>
    <property type="match status" value="1"/>
</dbReference>
<dbReference type="InParanoid" id="Q75CL2"/>
<evidence type="ECO:0000259" key="8">
    <source>
        <dbReference type="PROSITE" id="PS50048"/>
    </source>
</evidence>
<keyword evidence="5" id="KW-0804">Transcription</keyword>
<feature type="region of interest" description="Disordered" evidence="7">
    <location>
        <begin position="83"/>
        <end position="112"/>
    </location>
</feature>
<keyword evidence="4" id="KW-0238">DNA-binding</keyword>
<dbReference type="CDD" id="cd00067">
    <property type="entry name" value="GAL4"/>
    <property type="match status" value="1"/>
</dbReference>
<dbReference type="FunCoup" id="Q75CL2">
    <property type="interactions" value="371"/>
</dbReference>
<evidence type="ECO:0000256" key="1">
    <source>
        <dbReference type="ARBA" id="ARBA00022723"/>
    </source>
</evidence>
<dbReference type="EMBL" id="AE016816">
    <property type="protein sequence ID" value="AAS51135.2"/>
    <property type="molecule type" value="Genomic_DNA"/>
</dbReference>
<dbReference type="GO" id="GO:0051123">
    <property type="term" value="P:RNA polymerase II preinitiation complex assembly"/>
    <property type="evidence" value="ECO:0007669"/>
    <property type="project" value="EnsemblFungi"/>
</dbReference>
<dbReference type="GO" id="GO:0045944">
    <property type="term" value="P:positive regulation of transcription by RNA polymerase II"/>
    <property type="evidence" value="ECO:0007669"/>
    <property type="project" value="EnsemblFungi"/>
</dbReference>
<dbReference type="InterPro" id="IPR001138">
    <property type="entry name" value="Zn2Cys6_DnaBD"/>
</dbReference>
<dbReference type="GO" id="GO:0000981">
    <property type="term" value="F:DNA-binding transcription factor activity, RNA polymerase II-specific"/>
    <property type="evidence" value="ECO:0007669"/>
    <property type="project" value="InterPro"/>
</dbReference>
<dbReference type="AlphaFoldDB" id="Q75CL2"/>
<dbReference type="CDD" id="cd12148">
    <property type="entry name" value="fungal_TF_MHR"/>
    <property type="match status" value="1"/>
</dbReference>
<proteinExistence type="predicted"/>
<feature type="region of interest" description="Disordered" evidence="7">
    <location>
        <begin position="47"/>
        <end position="67"/>
    </location>
</feature>
<sequence length="1010" mass="110848">MRQPDGSVQQWDGAEGGDTPTMHTNNSMLSFNDDYTSLLNNLTNAGVAAERATQPSERNAHRGGDGRQSLDQLLQQYHAVEEKVGNGGSEGRLQFASGEQPDTRKAAAGGDGAVPGNQCDHCRRRQVKCVTVAEHSNCLQCETKGIKCVFSEMPSARMKKTLQQGMQNKRSRSEENGAWIQELLKRTKGSVPSSSESISQFYADLLQNLNSTLANTPPPPIFSKKNHEAGIPIHSASSPSGPGHYSYASNPPTADAVGRNDSHLNSALAKYPRSSFYVGPTSMFDVNLVNHMKLDKIDQVQLSNTLALRKVAPGVQFVLRADFNHQLYLKNERDVDLVEKLVHPHGKILVDIFFKLIHPYFPILHERVFLEKYSKSYRELTAPILASIYSLALQWWDFHPQAVGFQRPDVIDQLNEIALRTFFDVLERPKLSIVQTGLLILQCRSECPNNWILCSEVVALAEDLGLGIDCKDWRLPSWERGLRRRLAWAVWYQDKWISMLEARYSHLILGRNWLVKMLSDQDFPANSPVISNSQEKSNANIGTGKTAPSNISVLDLSPTDEDFNNGKLLFRQMVSLSIILGEILDTFYTLGAISTTTKIEQVLKLAKPLQLKLREWYHSLPSKLSMNNFQPRKFNSNASLTLAYFAAEITLHRKIITTLQPDSPGDLVQVCRTAAKTRLIAAIEFVRDLKTEHISAFWYSCTTGNLTLISTFAGLLYVTAPTKEDAQVFRDCLRNYVWILRMASKSYEKAANALDRIQMLLSQIPGLLTDEVAPQQFAPPRSQSPYSQQYSTAGSHSGFEAQSGQNTAGMLDGDPNLSTGTFQQLRSLPQDVLLTLKSIQHNLPGVPHDIRGHRPTAAKSDDELELSPGYTGASAQVQGTGPYKGGQQEHTNSKPSATSSSSATMPSATNGKSGSESSASFGGDTDSSGKRNSSNSNAGAAFKPNSALESGQDTQVGSTSPTPSSSVDNPQSKRVEDNTSLVKSPRNSPNMPGSTGGSSSVESASVEHSE</sequence>
<feature type="compositionally biased region" description="Polar residues" evidence="7">
    <location>
        <begin position="910"/>
        <end position="920"/>
    </location>
</feature>
<dbReference type="Pfam" id="PF00172">
    <property type="entry name" value="Zn_clus"/>
    <property type="match status" value="1"/>
</dbReference>
<reference evidence="9 10" key="1">
    <citation type="journal article" date="2004" name="Science">
        <title>The Ashbya gossypii genome as a tool for mapping the ancient Saccharomyces cerevisiae genome.</title>
        <authorList>
            <person name="Dietrich F.S."/>
            <person name="Voegeli S."/>
            <person name="Brachat S."/>
            <person name="Lerch A."/>
            <person name="Gates K."/>
            <person name="Steiner S."/>
            <person name="Mohr C."/>
            <person name="Pohlmann R."/>
            <person name="Luedi P."/>
            <person name="Choi S."/>
            <person name="Wing R.A."/>
            <person name="Flavier A."/>
            <person name="Gaffney T.D."/>
            <person name="Philippsen P."/>
        </authorList>
    </citation>
    <scope>NUCLEOTIDE SEQUENCE [LARGE SCALE GENOMIC DNA]</scope>
    <source>
        <strain evidence="10">ATCC 10895 / CBS 109.51 / FGSC 9923 / NRRL Y-1056</strain>
    </source>
</reference>
<dbReference type="GO" id="GO:1901714">
    <property type="term" value="P:positive regulation of urea catabolic process"/>
    <property type="evidence" value="ECO:0007669"/>
    <property type="project" value="EnsemblFungi"/>
</dbReference>
<evidence type="ECO:0000256" key="4">
    <source>
        <dbReference type="ARBA" id="ARBA00023125"/>
    </source>
</evidence>
<dbReference type="GO" id="GO:0008270">
    <property type="term" value="F:zinc ion binding"/>
    <property type="evidence" value="ECO:0007669"/>
    <property type="project" value="InterPro"/>
</dbReference>
<evidence type="ECO:0000313" key="10">
    <source>
        <dbReference type="Proteomes" id="UP000000591"/>
    </source>
</evidence>
<dbReference type="KEGG" id="ago:AGOS_ACL093C"/>
<feature type="compositionally biased region" description="Polar residues" evidence="7">
    <location>
        <begin position="978"/>
        <end position="992"/>
    </location>
</feature>
<dbReference type="InterPro" id="IPR036864">
    <property type="entry name" value="Zn2-C6_fun-type_DNA-bd_sf"/>
</dbReference>
<dbReference type="InterPro" id="IPR007219">
    <property type="entry name" value="XnlR_reg_dom"/>
</dbReference>
<dbReference type="GO" id="GO:0005634">
    <property type="term" value="C:nucleus"/>
    <property type="evidence" value="ECO:0000318"/>
    <property type="project" value="GO_Central"/>
</dbReference>
<dbReference type="Gene3D" id="4.10.240.10">
    <property type="entry name" value="Zn(2)-C6 fungal-type DNA-binding domain"/>
    <property type="match status" value="1"/>
</dbReference>
<dbReference type="HOGENOM" id="CLU_006632_0_0_1"/>
<dbReference type="SUPFAM" id="SSF57701">
    <property type="entry name" value="Zn2/Cys6 DNA-binding domain"/>
    <property type="match status" value="1"/>
</dbReference>
<organism evidence="9 10">
    <name type="scientific">Eremothecium gossypii (strain ATCC 10895 / CBS 109.51 / FGSC 9923 / NRRL Y-1056)</name>
    <name type="common">Yeast</name>
    <name type="synonym">Ashbya gossypii</name>
    <dbReference type="NCBI Taxonomy" id="284811"/>
    <lineage>
        <taxon>Eukaryota</taxon>
        <taxon>Fungi</taxon>
        <taxon>Dikarya</taxon>
        <taxon>Ascomycota</taxon>
        <taxon>Saccharomycotina</taxon>
        <taxon>Saccharomycetes</taxon>
        <taxon>Saccharomycetales</taxon>
        <taxon>Saccharomycetaceae</taxon>
        <taxon>Eremothecium</taxon>
    </lineage>
</organism>
<feature type="compositionally biased region" description="Polar residues" evidence="7">
    <location>
        <begin position="792"/>
        <end position="808"/>
    </location>
</feature>
<keyword evidence="3" id="KW-0805">Transcription regulation</keyword>
<evidence type="ECO:0000256" key="7">
    <source>
        <dbReference type="SAM" id="MobiDB-lite"/>
    </source>
</evidence>
<feature type="compositionally biased region" description="Low complexity" evidence="7">
    <location>
        <begin position="779"/>
        <end position="791"/>
    </location>
</feature>
<dbReference type="OrthoDB" id="2264294at2759"/>
<reference evidence="10" key="2">
    <citation type="journal article" date="2013" name="G3 (Bethesda)">
        <title>Genomes of Ashbya fungi isolated from insects reveal four mating-type loci, numerous translocations, lack of transposons, and distinct gene duplications.</title>
        <authorList>
            <person name="Dietrich F.S."/>
            <person name="Voegeli S."/>
            <person name="Kuo S."/>
            <person name="Philippsen P."/>
        </authorList>
    </citation>
    <scope>GENOME REANNOTATION</scope>
    <source>
        <strain evidence="10">ATCC 10895 / CBS 109.51 / FGSC 9923 / NRRL Y-1056</strain>
    </source>
</reference>
<dbReference type="GO" id="GO:0003677">
    <property type="term" value="F:DNA binding"/>
    <property type="evidence" value="ECO:0007669"/>
    <property type="project" value="UniProtKB-KW"/>
</dbReference>
<dbReference type="OMA" id="DCQDWRL"/>
<dbReference type="STRING" id="284811.Q75CL2"/>
<evidence type="ECO:0000256" key="3">
    <source>
        <dbReference type="ARBA" id="ARBA00023015"/>
    </source>
</evidence>
<feature type="compositionally biased region" description="Polar residues" evidence="7">
    <location>
        <begin position="947"/>
        <end position="957"/>
    </location>
</feature>
<name>Q75CL2_EREGS</name>
<dbReference type="RefSeq" id="NP_983311.2">
    <property type="nucleotide sequence ID" value="NM_208664.2"/>
</dbReference>
<evidence type="ECO:0000313" key="9">
    <source>
        <dbReference type="EMBL" id="AAS51135.2"/>
    </source>
</evidence>
<dbReference type="GeneID" id="4619431"/>
<dbReference type="GO" id="GO:0003713">
    <property type="term" value="F:transcription coactivator activity"/>
    <property type="evidence" value="ECO:0007669"/>
    <property type="project" value="EnsemblFungi"/>
</dbReference>
<evidence type="ECO:0000256" key="6">
    <source>
        <dbReference type="ARBA" id="ARBA00023242"/>
    </source>
</evidence>
<feature type="domain" description="Zn(2)-C6 fungal-type" evidence="8">
    <location>
        <begin position="118"/>
        <end position="150"/>
    </location>
</feature>
<keyword evidence="10" id="KW-1185">Reference proteome</keyword>
<dbReference type="Pfam" id="PF04082">
    <property type="entry name" value="Fungal_trans"/>
    <property type="match status" value="1"/>
</dbReference>
<dbReference type="PANTHER" id="PTHR31668:SF4">
    <property type="entry name" value="TRANSCRIPTIONAL ACTIVATOR PROTEIN DAL81"/>
    <property type="match status" value="1"/>
</dbReference>
<feature type="compositionally biased region" description="Low complexity" evidence="7">
    <location>
        <begin position="893"/>
        <end position="909"/>
    </location>
</feature>
<feature type="compositionally biased region" description="Polar residues" evidence="7">
    <location>
        <begin position="1"/>
        <end position="10"/>
    </location>
</feature>
<dbReference type="Proteomes" id="UP000000591">
    <property type="component" value="Chromosome III"/>
</dbReference>
<feature type="region of interest" description="Disordered" evidence="7">
    <location>
        <begin position="776"/>
        <end position="821"/>
    </location>
</feature>
<dbReference type="eggNOG" id="ENOG502QQXX">
    <property type="taxonomic scope" value="Eukaryota"/>
</dbReference>